<dbReference type="PANTHER" id="PTHR11937">
    <property type="entry name" value="ACTIN"/>
    <property type="match status" value="1"/>
</dbReference>
<comment type="similarity">
    <text evidence="1">Belongs to the actin family.</text>
</comment>
<dbReference type="FunFam" id="3.30.420.40:FF:000058">
    <property type="entry name" value="Putative actin-related protein 5"/>
    <property type="match status" value="1"/>
</dbReference>
<name>A0A6A5AYE5_NAEFO</name>
<dbReference type="VEuPathDB" id="AmoebaDB:NfTy_080930"/>
<dbReference type="InterPro" id="IPR004001">
    <property type="entry name" value="Actin_CS"/>
</dbReference>
<dbReference type="PRINTS" id="PR00190">
    <property type="entry name" value="ACTIN"/>
</dbReference>
<dbReference type="AlphaFoldDB" id="A0A6A5AYE5"/>
<dbReference type="Gene3D" id="3.30.420.40">
    <property type="match status" value="3"/>
</dbReference>
<evidence type="ECO:0000313" key="4">
    <source>
        <dbReference type="Proteomes" id="UP000444721"/>
    </source>
</evidence>
<dbReference type="InterPro" id="IPR004000">
    <property type="entry name" value="Actin"/>
</dbReference>
<proteinExistence type="inferred from homology"/>
<dbReference type="VEuPathDB" id="AmoebaDB:NF0104040"/>
<dbReference type="SUPFAM" id="SSF53067">
    <property type="entry name" value="Actin-like ATPase domain"/>
    <property type="match status" value="2"/>
</dbReference>
<evidence type="ECO:0000256" key="2">
    <source>
        <dbReference type="SAM" id="MobiDB-lite"/>
    </source>
</evidence>
<accession>A0A6A5AYE5</accession>
<reference evidence="3 4" key="1">
    <citation type="journal article" date="2019" name="Sci. Rep.">
        <title>Nanopore sequencing improves the draft genome of the human pathogenic amoeba Naegleria fowleri.</title>
        <authorList>
            <person name="Liechti N."/>
            <person name="Schurch N."/>
            <person name="Bruggmann R."/>
            <person name="Wittwer M."/>
        </authorList>
    </citation>
    <scope>NUCLEOTIDE SEQUENCE [LARGE SCALE GENOMIC DNA]</scope>
    <source>
        <strain evidence="3 4">ATCC 30894</strain>
    </source>
</reference>
<feature type="region of interest" description="Disordered" evidence="2">
    <location>
        <begin position="61"/>
        <end position="100"/>
    </location>
</feature>
<dbReference type="Pfam" id="PF00022">
    <property type="entry name" value="Actin"/>
    <property type="match status" value="1"/>
</dbReference>
<dbReference type="InterPro" id="IPR043129">
    <property type="entry name" value="ATPase_NBD"/>
</dbReference>
<keyword evidence="4" id="KW-1185">Reference proteome</keyword>
<dbReference type="PROSITE" id="PS00432">
    <property type="entry name" value="ACTINS_2"/>
    <property type="match status" value="1"/>
</dbReference>
<evidence type="ECO:0008006" key="5">
    <source>
        <dbReference type="Google" id="ProtNLM"/>
    </source>
</evidence>
<evidence type="ECO:0000313" key="3">
    <source>
        <dbReference type="EMBL" id="KAF0971667.1"/>
    </source>
</evidence>
<dbReference type="OrthoDB" id="10248856at2759"/>
<dbReference type="FunFam" id="3.30.420.40:FF:000502">
    <property type="entry name" value="Actin-Related Proteins"/>
    <property type="match status" value="1"/>
</dbReference>
<dbReference type="Gene3D" id="3.90.640.10">
    <property type="entry name" value="Actin, Chain A, domain 4"/>
    <property type="match status" value="1"/>
</dbReference>
<gene>
    <name evidence="3" type="ORF">FDP41_009890</name>
</gene>
<dbReference type="RefSeq" id="XP_044556383.1">
    <property type="nucleotide sequence ID" value="XM_044713897.1"/>
</dbReference>
<dbReference type="SMART" id="SM00268">
    <property type="entry name" value="ACTIN"/>
    <property type="match status" value="1"/>
</dbReference>
<dbReference type="OMA" id="HEAYKCP"/>
<sequence>MKRRNVFIDQDLMMLSNAMEFRPIVIDQGTGMMKAGFSGDDMPLLLMPTVMAADDPIIDPNSSKFVGHRGAQPNSTSNIQTKMHQQQQSASSSEKTPEVQVVQNNEDELSYLIGDEALGVDRSSGAISRSAKYFSFNANNEKNYREKRDSRNTSTLITPMERGVVDDWDMMERMYEAIYSHPKINMTPENQPLLISEACENPKENRYHMAEILFEKYKVPSLFIATQPVLSLYSTGKSSGLVVEIGHGVSQMVPIFEGFPLYHAIVKSEFGGQDLTNYLRQILEKNRRYDQFINYGTIGGLKTVTEIKEKLCYVSQNIAEEQYNVGVSEYVLPDRKVIQISHEAYKCPEALFYPKLAGKPSIFGVHEALYHVYDKSDDYVKQILMDNIVLAGGSTMFSGFKQRLVSEFSRILTEKTGSSKITERSVRAENDRIFGAWIGGSILASLPTFQQLWITRQDYDEHHDAIFSRCYG</sequence>
<evidence type="ECO:0000256" key="1">
    <source>
        <dbReference type="RuleBase" id="RU000487"/>
    </source>
</evidence>
<dbReference type="GeneID" id="68117105"/>
<dbReference type="VEuPathDB" id="AmoebaDB:FDP41_009890"/>
<protein>
    <recommendedName>
        <fullName evidence="5">Actin</fullName>
    </recommendedName>
</protein>
<organism evidence="3 4">
    <name type="scientific">Naegleria fowleri</name>
    <name type="common">Brain eating amoeba</name>
    <dbReference type="NCBI Taxonomy" id="5763"/>
    <lineage>
        <taxon>Eukaryota</taxon>
        <taxon>Discoba</taxon>
        <taxon>Heterolobosea</taxon>
        <taxon>Tetramitia</taxon>
        <taxon>Eutetramitia</taxon>
        <taxon>Vahlkampfiidae</taxon>
        <taxon>Naegleria</taxon>
    </lineage>
</organism>
<dbReference type="EMBL" id="VFQX01000074">
    <property type="protein sequence ID" value="KAF0971667.1"/>
    <property type="molecule type" value="Genomic_DNA"/>
</dbReference>
<feature type="compositionally biased region" description="Polar residues" evidence="2">
    <location>
        <begin position="72"/>
        <end position="94"/>
    </location>
</feature>
<dbReference type="Proteomes" id="UP000444721">
    <property type="component" value="Unassembled WGS sequence"/>
</dbReference>
<comment type="caution">
    <text evidence="3">The sequence shown here is derived from an EMBL/GenBank/DDBJ whole genome shotgun (WGS) entry which is preliminary data.</text>
</comment>